<comment type="catalytic activity">
    <reaction evidence="8">
        <text>CDP-2,3-bis-O-(geranylgeranyl)-sn-glycerol + 8 AH2 = CDP-2,3-bis-O-(phytanyl)-sn-glycerol + 8 A</text>
        <dbReference type="Rhea" id="RHEA:84207"/>
        <dbReference type="ChEBI" id="CHEBI:13193"/>
        <dbReference type="ChEBI" id="CHEBI:17499"/>
        <dbReference type="ChEBI" id="CHEBI:58838"/>
        <dbReference type="ChEBI" id="CHEBI:74004"/>
    </reaction>
</comment>
<dbReference type="GO" id="GO:0045550">
    <property type="term" value="F:geranylgeranyl reductase activity"/>
    <property type="evidence" value="ECO:0007669"/>
    <property type="project" value="InterPro"/>
</dbReference>
<comment type="similarity">
    <text evidence="8">Belongs to the geranylgeranyl reductase family. DGGGPL reductase subfamily.</text>
</comment>
<feature type="binding site" evidence="8">
    <location>
        <position position="300"/>
    </location>
    <ligand>
        <name>FAD</name>
        <dbReference type="ChEBI" id="CHEBI:57692"/>
    </ligand>
</feature>
<dbReference type="AlphaFoldDB" id="A0AAE4MJP9"/>
<keyword evidence="4 8" id="KW-0560">Oxidoreductase</keyword>
<dbReference type="GO" id="GO:0016628">
    <property type="term" value="F:oxidoreductase activity, acting on the CH-CH group of donors, NAD or NADP as acceptor"/>
    <property type="evidence" value="ECO:0007669"/>
    <property type="project" value="InterPro"/>
</dbReference>
<feature type="binding site" evidence="8">
    <location>
        <position position="46"/>
    </location>
    <ligand>
        <name>FAD</name>
        <dbReference type="ChEBI" id="CHEBI:57692"/>
    </ligand>
</feature>
<sequence>MKSEYDVIVVGAGPAGSVAAKTVASAGFSVLLIEKRQEIGVSIRCAEGTSKTELLKFIDLNDEDAPDFICAELHKATVHAPDGTHFSITTKMSGIDGESGVILDRKIFDRHLAMLAGKAGADVYTKTAAIELIIETDGAVSGVKVSRLGNVFDVRSKIVIGADGVESLVARWFGLSESLRLKDIETGFQYLLWDETIDQTQCQVYLGEQVAPGGYVWVFPKGNNTANVGIGLLGSKTKEDDGRSVDFLDRFVQKEFPNAKIIGTAFGAVPVSGGLEKIAGNGVMIAGDAAGHSDPITGAGIRNAMYAGQMAGETAIRALAAGDFSERFLSSYQSEWEKTIGKGLRRNFKIKEAYATWTDDEINAIAKIAAGLPLEDFELKEAMIAVLKSDKKLLWKLRSVYADLIKSVLF</sequence>
<protein>
    <recommendedName>
        <fullName evidence="8">Digeranylgeranylglycerophospholipid reductase</fullName>
        <shortName evidence="8">DGGGPL reductase</shortName>
        <ecNumber evidence="8">1.3.7.11</ecNumber>
    </recommendedName>
    <alternativeName>
        <fullName evidence="8">2,3-bis-O-geranylgeranylglyceryl phosphate reductase</fullName>
    </alternativeName>
    <alternativeName>
        <fullName evidence="8">Geranylgeranyl reductase</fullName>
        <shortName evidence="8">GGR</shortName>
    </alternativeName>
</protein>
<accession>A0AAE4MJP9</accession>
<dbReference type="GO" id="GO:0016636">
    <property type="term" value="F:oxidoreductase activity, acting on the CH-CH group of donors, iron-sulfur protein as acceptor"/>
    <property type="evidence" value="ECO:0007669"/>
    <property type="project" value="UniProtKB-UniRule"/>
</dbReference>
<dbReference type="InterPro" id="IPR054715">
    <property type="entry name" value="GGR_cat"/>
</dbReference>
<feature type="binding site" evidence="8">
    <location>
        <position position="48"/>
    </location>
    <ligand>
        <name>FAD</name>
        <dbReference type="ChEBI" id="CHEBI:57692"/>
    </ligand>
</feature>
<keyword evidence="7 8" id="KW-1208">Phospholipid metabolism</keyword>
<dbReference type="InterPro" id="IPR023590">
    <property type="entry name" value="DGGGPL_reductase"/>
</dbReference>
<dbReference type="GO" id="GO:0046474">
    <property type="term" value="P:glycerophospholipid biosynthetic process"/>
    <property type="evidence" value="ECO:0007669"/>
    <property type="project" value="UniProtKB-UniRule"/>
</dbReference>
<feature type="domain" description="Digeranylgeranylglycerophospholipid reductase catalytic" evidence="9">
    <location>
        <begin position="183"/>
        <end position="269"/>
    </location>
</feature>
<comment type="catalytic activity">
    <reaction evidence="8">
        <text>a 2,3-bis-O-phytanyl-sn-glycerol 1-phospholipid + 8 A = a 2,3-bis-O-(geranylgeranyl)-sn-glycerol 1-phospholipid + 8 AH2</text>
        <dbReference type="Rhea" id="RHEA:64376"/>
        <dbReference type="ChEBI" id="CHEBI:13193"/>
        <dbReference type="ChEBI" id="CHEBI:17499"/>
        <dbReference type="ChEBI" id="CHEBI:138139"/>
        <dbReference type="ChEBI" id="CHEBI:138140"/>
    </reaction>
</comment>
<dbReference type="Gene3D" id="3.30.9.10">
    <property type="entry name" value="D-Amino Acid Oxidase, subunit A, domain 2"/>
    <property type="match status" value="1"/>
</dbReference>
<dbReference type="RefSeq" id="WP_338099607.1">
    <property type="nucleotide sequence ID" value="NZ_JAWDKD010000018.1"/>
</dbReference>
<comment type="catalytic activity">
    <reaction evidence="8">
        <text>archaetidylserine + 8 AH2 = 2,3-bis-O-phytanyl-sn-glycero-3-phospho-L-serine + 8 A</text>
        <dbReference type="Rhea" id="RHEA:84215"/>
        <dbReference type="ChEBI" id="CHEBI:13193"/>
        <dbReference type="ChEBI" id="CHEBI:17499"/>
        <dbReference type="ChEBI" id="CHEBI:71517"/>
        <dbReference type="ChEBI" id="CHEBI:74853"/>
    </reaction>
</comment>
<dbReference type="HAMAP" id="MF_01287">
    <property type="entry name" value="DGGGPL_reductase"/>
    <property type="match status" value="1"/>
</dbReference>
<organism evidence="10 11">
    <name type="scientific">Methanolapillus africanus</name>
    <dbReference type="NCBI Taxonomy" id="3028297"/>
    <lineage>
        <taxon>Archaea</taxon>
        <taxon>Methanobacteriati</taxon>
        <taxon>Methanobacteriota</taxon>
        <taxon>Stenosarchaea group</taxon>
        <taxon>Methanomicrobia</taxon>
        <taxon>Methanosarcinales</taxon>
        <taxon>Methanosarcinaceae</taxon>
        <taxon>Methanolapillus</taxon>
    </lineage>
</organism>
<evidence type="ECO:0000259" key="9">
    <source>
        <dbReference type="Pfam" id="PF22578"/>
    </source>
</evidence>
<evidence type="ECO:0000256" key="6">
    <source>
        <dbReference type="ARBA" id="ARBA00023209"/>
    </source>
</evidence>
<dbReference type="InterPro" id="IPR011777">
    <property type="entry name" value="Geranylgeranyl_Rdtase_fam"/>
</dbReference>
<keyword evidence="6 8" id="KW-0594">Phospholipid biosynthesis</keyword>
<keyword evidence="1 8" id="KW-0444">Lipid biosynthesis</keyword>
<dbReference type="PANTHER" id="PTHR42685:SF18">
    <property type="entry name" value="DIGERANYLGERANYLGLYCEROPHOSPHOLIPID REDUCTASE"/>
    <property type="match status" value="1"/>
</dbReference>
<evidence type="ECO:0000256" key="5">
    <source>
        <dbReference type="ARBA" id="ARBA00023098"/>
    </source>
</evidence>
<dbReference type="Gene3D" id="3.50.50.60">
    <property type="entry name" value="FAD/NAD(P)-binding domain"/>
    <property type="match status" value="1"/>
</dbReference>
<keyword evidence="10" id="KW-0328">Glycosyltransferase</keyword>
<comment type="caution">
    <text evidence="8">Lacks conserved residue(s) required for the propagation of feature annotation.</text>
</comment>
<dbReference type="EMBL" id="JAWDKD010000018">
    <property type="protein sequence ID" value="MDV0447184.1"/>
    <property type="molecule type" value="Genomic_DNA"/>
</dbReference>
<evidence type="ECO:0000313" key="10">
    <source>
        <dbReference type="EMBL" id="MDV0447184.1"/>
    </source>
</evidence>
<feature type="binding site" evidence="8">
    <location>
        <position position="15"/>
    </location>
    <ligand>
        <name>FAD</name>
        <dbReference type="ChEBI" id="CHEBI:57692"/>
    </ligand>
</feature>
<dbReference type="Pfam" id="PF22578">
    <property type="entry name" value="GGR_cat"/>
    <property type="match status" value="1"/>
</dbReference>
<evidence type="ECO:0000313" key="11">
    <source>
        <dbReference type="Proteomes" id="UP001271789"/>
    </source>
</evidence>
<keyword evidence="5 8" id="KW-0443">Lipid metabolism</keyword>
<dbReference type="EC" id="1.3.7.11" evidence="8"/>
<keyword evidence="11" id="KW-1185">Reference proteome</keyword>
<evidence type="ECO:0000256" key="4">
    <source>
        <dbReference type="ARBA" id="ARBA00023002"/>
    </source>
</evidence>
<comment type="catalytic activity">
    <reaction evidence="8">
        <text>2,3-bis-O-(phytanyl)-sn-glycerol 1-phosphate + 8 oxidized 2[4Fe-4S]-[ferredoxin] = 2,3-bis-O-(geranylgeranyl)-sn-glycerol 1-phosphate + 8 reduced 2[4Fe-4S]-[ferredoxin] + 16 H(+)</text>
        <dbReference type="Rhea" id="RHEA:36159"/>
        <dbReference type="Rhea" id="RHEA-COMP:10002"/>
        <dbReference type="Rhea" id="RHEA-COMP:10004"/>
        <dbReference type="ChEBI" id="CHEBI:15378"/>
        <dbReference type="ChEBI" id="CHEBI:33722"/>
        <dbReference type="ChEBI" id="CHEBI:33723"/>
        <dbReference type="ChEBI" id="CHEBI:58837"/>
        <dbReference type="ChEBI" id="CHEBI:73125"/>
        <dbReference type="EC" id="1.3.7.11"/>
    </reaction>
</comment>
<dbReference type="SUPFAM" id="SSF51905">
    <property type="entry name" value="FAD/NAD(P)-binding domain"/>
    <property type="match status" value="1"/>
</dbReference>
<dbReference type="InterPro" id="IPR036188">
    <property type="entry name" value="FAD/NAD-bd_sf"/>
</dbReference>
<feature type="binding site" evidence="8">
    <location>
        <position position="34"/>
    </location>
    <ligand>
        <name>FAD</name>
        <dbReference type="ChEBI" id="CHEBI:57692"/>
    </ligand>
</feature>
<comment type="cofactor">
    <cofactor evidence="8">
        <name>FAD</name>
        <dbReference type="ChEBI" id="CHEBI:57692"/>
    </cofactor>
    <text evidence="8">Binds 1 FAD per subunit.</text>
</comment>
<feature type="binding site" evidence="8">
    <location>
        <position position="45"/>
    </location>
    <ligand>
        <name>FAD</name>
        <dbReference type="ChEBI" id="CHEBI:57692"/>
    </ligand>
</feature>
<evidence type="ECO:0000256" key="2">
    <source>
        <dbReference type="ARBA" id="ARBA00022630"/>
    </source>
</evidence>
<dbReference type="PRINTS" id="PR00420">
    <property type="entry name" value="RNGMNOXGNASE"/>
</dbReference>
<comment type="catalytic activity">
    <reaction evidence="8">
        <text>a 2,3-bis-O-phytanyl-sn-glycerol 1-phospholipid + 8 oxidized 2[4Fe-4S]-[ferredoxin] = a 2,3-bis-O-(geranylgeranyl)-sn-glycerol 1-phospholipid + 8 reduced 2[4Fe-4S]-[ferredoxin] + 16 H(+)</text>
        <dbReference type="Rhea" id="RHEA:54324"/>
        <dbReference type="Rhea" id="RHEA-COMP:10002"/>
        <dbReference type="Rhea" id="RHEA-COMP:10004"/>
        <dbReference type="ChEBI" id="CHEBI:15378"/>
        <dbReference type="ChEBI" id="CHEBI:33722"/>
        <dbReference type="ChEBI" id="CHEBI:33723"/>
        <dbReference type="ChEBI" id="CHEBI:138139"/>
        <dbReference type="ChEBI" id="CHEBI:138140"/>
        <dbReference type="EC" id="1.3.7.11"/>
    </reaction>
</comment>
<comment type="pathway">
    <text evidence="8">Membrane lipid metabolism; glycerophospholipid metabolism.</text>
</comment>
<comment type="miscellaneous">
    <text evidence="8">Reduction reaction proceeds via syn addition of hydrogen for double bonds.</text>
</comment>
<evidence type="ECO:0000256" key="7">
    <source>
        <dbReference type="ARBA" id="ARBA00023264"/>
    </source>
</evidence>
<name>A0AAE4MJP9_9EURY</name>
<comment type="caution">
    <text evidence="10">The sequence shown here is derived from an EMBL/GenBank/DDBJ whole genome shotgun (WGS) entry which is preliminary data.</text>
</comment>
<feature type="binding site" evidence="8">
    <location>
        <position position="301"/>
    </location>
    <ligand>
        <name>FAD</name>
        <dbReference type="ChEBI" id="CHEBI:57692"/>
    </ligand>
</feature>
<dbReference type="Pfam" id="PF12831">
    <property type="entry name" value="FAD_oxidored"/>
    <property type="match status" value="1"/>
</dbReference>
<dbReference type="GO" id="GO:0016757">
    <property type="term" value="F:glycosyltransferase activity"/>
    <property type="evidence" value="ECO:0007669"/>
    <property type="project" value="UniProtKB-KW"/>
</dbReference>
<dbReference type="GO" id="GO:0016020">
    <property type="term" value="C:membrane"/>
    <property type="evidence" value="ECO:0007669"/>
    <property type="project" value="GOC"/>
</dbReference>
<dbReference type="InterPro" id="IPR050407">
    <property type="entry name" value="Geranylgeranyl_reductase"/>
</dbReference>
<feature type="binding site" evidence="8">
    <location>
        <position position="288"/>
    </location>
    <ligand>
        <name>FAD</name>
        <dbReference type="ChEBI" id="CHEBI:57692"/>
    </ligand>
</feature>
<dbReference type="GO" id="GO:0046467">
    <property type="term" value="P:membrane lipid biosynthetic process"/>
    <property type="evidence" value="ECO:0007669"/>
    <property type="project" value="InterPro"/>
</dbReference>
<keyword evidence="3 8" id="KW-0274">FAD</keyword>
<comment type="function">
    <text evidence="8">Is involved in the reduction of 2,3-digeranylgeranylglycerophospholipids (unsaturated archaeols) into 2,3-diphytanylglycerophospholipids (saturated archaeols) in the biosynthesis of archaeal membrane lipids. Catalyzes the formation of archaetidic acid (2,3-di-O-phytanyl-sn-glyceryl phosphate) from 2,3-di-O-geranylgeranylglyceryl phosphate (DGGGP) via the hydrogenation of each double bond of the isoprenoid chains. Is also probably able to reduce double bonds of geranyl groups in CDP-2,3-bis-O-(geranylgeranyl)-sn-glycerol and archaetidylserine, thus acting at various stages in the biosynthesis of archaeal membrane lipids.</text>
</comment>
<dbReference type="PANTHER" id="PTHR42685">
    <property type="entry name" value="GERANYLGERANYL DIPHOSPHATE REDUCTASE"/>
    <property type="match status" value="1"/>
</dbReference>
<proteinExistence type="inferred from homology"/>
<feature type="binding site" evidence="8">
    <location>
        <position position="379"/>
    </location>
    <ligand>
        <name>a 2,3-bis-O-(geranylgeranyl)-sn-glycerol 1-phospholipid</name>
        <dbReference type="ChEBI" id="CHEBI:138140"/>
    </ligand>
</feature>
<dbReference type="GO" id="GO:0050660">
    <property type="term" value="F:flavin adenine dinucleotide binding"/>
    <property type="evidence" value="ECO:0007669"/>
    <property type="project" value="UniProtKB-UniRule"/>
</dbReference>
<reference evidence="10" key="1">
    <citation type="submission" date="2023-06" db="EMBL/GenBank/DDBJ databases">
        <title>Genome sequence of Methanosarcinaceae archaeon Ag5.</title>
        <authorList>
            <person name="Protasov E."/>
            <person name="Platt K."/>
            <person name="Poehlein A."/>
            <person name="Daniel R."/>
            <person name="Brune A."/>
        </authorList>
    </citation>
    <scope>NUCLEOTIDE SEQUENCE</scope>
    <source>
        <strain evidence="10">Ag5</strain>
    </source>
</reference>
<feature type="binding site" evidence="8">
    <location>
        <position position="105"/>
    </location>
    <ligand>
        <name>FAD</name>
        <dbReference type="ChEBI" id="CHEBI:57692"/>
    </ligand>
</feature>
<gene>
    <name evidence="10" type="primary">thi4_1</name>
    <name evidence="10" type="ORF">MsAg5_10630</name>
</gene>
<keyword evidence="10" id="KW-0808">Transferase</keyword>
<evidence type="ECO:0000256" key="3">
    <source>
        <dbReference type="ARBA" id="ARBA00022827"/>
    </source>
</evidence>
<dbReference type="NCBIfam" id="TIGR02032">
    <property type="entry name" value="GG-red-SF"/>
    <property type="match status" value="1"/>
</dbReference>
<evidence type="ECO:0000256" key="8">
    <source>
        <dbReference type="HAMAP-Rule" id="MF_01287"/>
    </source>
</evidence>
<evidence type="ECO:0000256" key="1">
    <source>
        <dbReference type="ARBA" id="ARBA00022516"/>
    </source>
</evidence>
<dbReference type="Proteomes" id="UP001271789">
    <property type="component" value="Unassembled WGS sequence"/>
</dbReference>
<feature type="binding site" evidence="8">
    <location>
        <position position="129"/>
    </location>
    <ligand>
        <name>FAD</name>
        <dbReference type="ChEBI" id="CHEBI:57692"/>
    </ligand>
</feature>
<keyword evidence="2 8" id="KW-0285">Flavoprotein</keyword>